<name>D4DVJ3_NEIEG</name>
<reference evidence="1 4" key="3">
    <citation type="journal article" date="2015" name="PLoS Genet.">
        <title>Common Cell Shape Evolution of Two Nasopharyngeal Pathogens.</title>
        <authorList>
            <person name="Veyrier F.J."/>
            <person name="Biais N."/>
            <person name="Morales P."/>
            <person name="Belkacem N."/>
            <person name="Guilhen C."/>
            <person name="Ranjeva S."/>
            <person name="Sismeiro O."/>
            <person name="Pehau-Arnaudet G."/>
            <person name="Rocha E.P."/>
            <person name="Werts C."/>
            <person name="Taha M.K."/>
            <person name="Boneca I.G."/>
        </authorList>
    </citation>
    <scope>NUCLEOTIDE SEQUENCE [LARGE SCALE GENOMIC DNA]</scope>
    <source>
        <strain evidence="1 4">ATCC 29315</strain>
    </source>
</reference>
<protein>
    <submittedName>
        <fullName evidence="1">Alpha-amylase</fullName>
    </submittedName>
</protein>
<reference evidence="2 3" key="1">
    <citation type="submission" date="2010-02" db="EMBL/GenBank/DDBJ databases">
        <authorList>
            <person name="Weinstock G."/>
            <person name="Sodergren E."/>
            <person name="Clifton S."/>
            <person name="Fulton L."/>
            <person name="Fulton B."/>
            <person name="Courtney L."/>
            <person name="Fronick C."/>
            <person name="Harrison M."/>
            <person name="Strong C."/>
            <person name="Farmer C."/>
            <person name="Delahaunty K."/>
            <person name="Markovic C."/>
            <person name="Hall O."/>
            <person name="Minx P."/>
            <person name="Tomlinson C."/>
            <person name="Mitreva M."/>
            <person name="Nelson J."/>
            <person name="Hou S."/>
            <person name="Wollam A."/>
            <person name="Pepin K.H."/>
            <person name="Johnson M."/>
            <person name="Bhonagiri V."/>
            <person name="Zhang X."/>
            <person name="Suruliraj S."/>
            <person name="Warren W."/>
            <person name="Chinwalla A."/>
            <person name="Mardis E.R."/>
            <person name="Wilson R.K."/>
        </authorList>
    </citation>
    <scope>NUCLEOTIDE SEQUENCE [LARGE SCALE GENOMIC DNA]</scope>
    <source>
        <strain evidence="2 3">ATCC 29315</strain>
    </source>
</reference>
<evidence type="ECO:0000313" key="4">
    <source>
        <dbReference type="Proteomes" id="UP000031392"/>
    </source>
</evidence>
<reference evidence="4" key="2">
    <citation type="submission" date="2014-05" db="EMBL/GenBank/DDBJ databases">
        <title>Complete Genome sequence of Neisseria elongata subsp. glycolytica.</title>
        <authorList>
            <person name="Veyrier F.J."/>
            <person name="Taha M.-K."/>
        </authorList>
    </citation>
    <scope>NUCLEOTIDE SEQUENCE [LARGE SCALE GENOMIC DNA]</scope>
    <source>
        <strain evidence="4">ATCC 29315</strain>
    </source>
</reference>
<evidence type="ECO:0000313" key="2">
    <source>
        <dbReference type="EMBL" id="EFE48124.1"/>
    </source>
</evidence>
<dbReference type="EMBL" id="CP007726">
    <property type="protein sequence ID" value="AJE17532.1"/>
    <property type="molecule type" value="Genomic_DNA"/>
</dbReference>
<sequence>MVGFQEVVEIWGIYWFGRCLGRGWQEFLFYEVEKGRLKMGFRRPLGVVIFITT</sequence>
<gene>
    <name evidence="2" type="ORF">NEIELOOT_03111</name>
    <name evidence="1" type="ORF">NELON_00640</name>
</gene>
<accession>D4DVJ3</accession>
<dbReference type="HOGENOM" id="CLU_3138147_0_0_4"/>
<evidence type="ECO:0000313" key="1">
    <source>
        <dbReference type="EMBL" id="AJE17532.1"/>
    </source>
</evidence>
<dbReference type="EMBL" id="ADBF01000260">
    <property type="protein sequence ID" value="EFE48124.1"/>
    <property type="molecule type" value="Genomic_DNA"/>
</dbReference>
<dbReference type="Proteomes" id="UP000031392">
    <property type="component" value="Chromosome"/>
</dbReference>
<keyword evidence="4" id="KW-1185">Reference proteome</keyword>
<evidence type="ECO:0000313" key="3">
    <source>
        <dbReference type="Proteomes" id="UP000005536"/>
    </source>
</evidence>
<dbReference type="KEGG" id="nel:NELON_00640"/>
<dbReference type="Proteomes" id="UP000005536">
    <property type="component" value="Unassembled WGS sequence"/>
</dbReference>
<proteinExistence type="predicted"/>
<organism evidence="2 3">
    <name type="scientific">Neisseria elongata subsp. glycolytica ATCC 29315</name>
    <dbReference type="NCBI Taxonomy" id="546263"/>
    <lineage>
        <taxon>Bacteria</taxon>
        <taxon>Pseudomonadati</taxon>
        <taxon>Pseudomonadota</taxon>
        <taxon>Betaproteobacteria</taxon>
        <taxon>Neisseriales</taxon>
        <taxon>Neisseriaceae</taxon>
        <taxon>Neisseria</taxon>
    </lineage>
</organism>
<dbReference type="AlphaFoldDB" id="D4DVJ3"/>